<proteinExistence type="predicted"/>
<evidence type="ECO:0000313" key="2">
    <source>
        <dbReference type="Proteomes" id="UP000274822"/>
    </source>
</evidence>
<dbReference type="AlphaFoldDB" id="A0A433Q1W0"/>
<comment type="caution">
    <text evidence="1">The sequence shown here is derived from an EMBL/GenBank/DDBJ whole genome shotgun (WGS) entry which is preliminary data.</text>
</comment>
<evidence type="ECO:0000313" key="1">
    <source>
        <dbReference type="EMBL" id="RUS23805.1"/>
    </source>
</evidence>
<reference evidence="1 2" key="1">
    <citation type="journal article" date="2018" name="New Phytol.">
        <title>Phylogenomics of Endogonaceae and evolution of mycorrhizas within Mucoromycota.</title>
        <authorList>
            <person name="Chang Y."/>
            <person name="Desiro A."/>
            <person name="Na H."/>
            <person name="Sandor L."/>
            <person name="Lipzen A."/>
            <person name="Clum A."/>
            <person name="Barry K."/>
            <person name="Grigoriev I.V."/>
            <person name="Martin F.M."/>
            <person name="Stajich J.E."/>
            <person name="Smith M.E."/>
            <person name="Bonito G."/>
            <person name="Spatafora J.W."/>
        </authorList>
    </citation>
    <scope>NUCLEOTIDE SEQUENCE [LARGE SCALE GENOMIC DNA]</scope>
    <source>
        <strain evidence="1 2">AD002</strain>
    </source>
</reference>
<gene>
    <name evidence="1" type="ORF">BC938DRAFT_474597</name>
</gene>
<keyword evidence="2" id="KW-1185">Reference proteome</keyword>
<protein>
    <submittedName>
        <fullName evidence="1">Uncharacterized protein</fullName>
    </submittedName>
</protein>
<dbReference type="Proteomes" id="UP000274822">
    <property type="component" value="Unassembled WGS sequence"/>
</dbReference>
<sequence>MKLLNQKYEDDDSNEDDIVDKEPEMIDKMKDRKSIDVVVKLLEQKAVDNYEAAFYDILDLSEERESGSIKSRFPSTVWKRLRSAAHMEMVKMNDEVKAWLMAFDDKVS</sequence>
<organism evidence="1 2">
    <name type="scientific">Jimgerdemannia flammicorona</name>
    <dbReference type="NCBI Taxonomy" id="994334"/>
    <lineage>
        <taxon>Eukaryota</taxon>
        <taxon>Fungi</taxon>
        <taxon>Fungi incertae sedis</taxon>
        <taxon>Mucoromycota</taxon>
        <taxon>Mucoromycotina</taxon>
        <taxon>Endogonomycetes</taxon>
        <taxon>Endogonales</taxon>
        <taxon>Endogonaceae</taxon>
        <taxon>Jimgerdemannia</taxon>
    </lineage>
</organism>
<name>A0A433Q1W0_9FUNG</name>
<accession>A0A433Q1W0</accession>
<dbReference type="EMBL" id="RBNJ01018508">
    <property type="protein sequence ID" value="RUS23805.1"/>
    <property type="molecule type" value="Genomic_DNA"/>
</dbReference>